<dbReference type="SUPFAM" id="SSF48008">
    <property type="entry name" value="GntR ligand-binding domain-like"/>
    <property type="match status" value="1"/>
</dbReference>
<evidence type="ECO:0000256" key="4">
    <source>
        <dbReference type="SAM" id="MobiDB-lite"/>
    </source>
</evidence>
<evidence type="ECO:0000313" key="6">
    <source>
        <dbReference type="EMBL" id="RDI24371.1"/>
    </source>
</evidence>
<dbReference type="PANTHER" id="PTHR43537">
    <property type="entry name" value="TRANSCRIPTIONAL REGULATOR, GNTR FAMILY"/>
    <property type="match status" value="1"/>
</dbReference>
<reference evidence="6 7" key="1">
    <citation type="submission" date="2018-07" db="EMBL/GenBank/DDBJ databases">
        <title>Genomic Encyclopedia of Type Strains, Phase IV (KMG-IV): sequencing the most valuable type-strain genomes for metagenomic binning, comparative biology and taxonomic classification.</title>
        <authorList>
            <person name="Goeker M."/>
        </authorList>
    </citation>
    <scope>NUCLEOTIDE SEQUENCE [LARGE SCALE GENOMIC DNA]</scope>
    <source>
        <strain evidence="6 7">DSM 21352</strain>
    </source>
</reference>
<comment type="caution">
    <text evidence="6">The sequence shown here is derived from an EMBL/GenBank/DDBJ whole genome shotgun (WGS) entry which is preliminary data.</text>
</comment>
<dbReference type="Gene3D" id="1.20.120.530">
    <property type="entry name" value="GntR ligand-binding domain-like"/>
    <property type="match status" value="1"/>
</dbReference>
<dbReference type="AlphaFoldDB" id="A0A370FEA9"/>
<accession>A0A370FEA9</accession>
<evidence type="ECO:0000256" key="2">
    <source>
        <dbReference type="ARBA" id="ARBA00023125"/>
    </source>
</evidence>
<dbReference type="SUPFAM" id="SSF46785">
    <property type="entry name" value="Winged helix' DNA-binding domain"/>
    <property type="match status" value="1"/>
</dbReference>
<dbReference type="GO" id="GO:0003677">
    <property type="term" value="F:DNA binding"/>
    <property type="evidence" value="ECO:0007669"/>
    <property type="project" value="UniProtKB-KW"/>
</dbReference>
<dbReference type="Proteomes" id="UP000255265">
    <property type="component" value="Unassembled WGS sequence"/>
</dbReference>
<feature type="domain" description="HTH gntR-type" evidence="5">
    <location>
        <begin position="26"/>
        <end position="94"/>
    </location>
</feature>
<evidence type="ECO:0000259" key="5">
    <source>
        <dbReference type="PROSITE" id="PS50949"/>
    </source>
</evidence>
<proteinExistence type="predicted"/>
<evidence type="ECO:0000313" key="7">
    <source>
        <dbReference type="Proteomes" id="UP000255265"/>
    </source>
</evidence>
<dbReference type="PROSITE" id="PS50949">
    <property type="entry name" value="HTH_GNTR"/>
    <property type="match status" value="1"/>
</dbReference>
<dbReference type="Pfam" id="PF07729">
    <property type="entry name" value="FCD"/>
    <property type="match status" value="1"/>
</dbReference>
<dbReference type="SMART" id="SM00895">
    <property type="entry name" value="FCD"/>
    <property type="match status" value="1"/>
</dbReference>
<keyword evidence="1" id="KW-0805">Transcription regulation</keyword>
<sequence length="258" mass="28526">MPPTCPDQSVPRERGLPAPARPRDGGGQIGTVIAGLLAYLRERRLQPGDRLPSERDLAESLAVGRNAVREALAILSTLRVVECRPNSGVYLRHMGRDSSFEALVMLADMGATPTGVEVDETMEVRAHLELLAAGLACARRTDDDLQRLDGILARTRDLLAHGGNIAQADSDFHLALVEATHNSVLVRVLNAFYRFTALRRESLFEDEAQGRASEEEHRQMVAHLRDRNAGEAQSLILRHMQRARRYWSDRLSDAAPAP</sequence>
<dbReference type="SMART" id="SM00345">
    <property type="entry name" value="HTH_GNTR"/>
    <property type="match status" value="1"/>
</dbReference>
<dbReference type="InterPro" id="IPR008920">
    <property type="entry name" value="TF_FadR/GntR_C"/>
</dbReference>
<feature type="region of interest" description="Disordered" evidence="4">
    <location>
        <begin position="1"/>
        <end position="29"/>
    </location>
</feature>
<dbReference type="InterPro" id="IPR036388">
    <property type="entry name" value="WH-like_DNA-bd_sf"/>
</dbReference>
<dbReference type="Gene3D" id="1.10.10.10">
    <property type="entry name" value="Winged helix-like DNA-binding domain superfamily/Winged helix DNA-binding domain"/>
    <property type="match status" value="1"/>
</dbReference>
<dbReference type="InterPro" id="IPR000524">
    <property type="entry name" value="Tscrpt_reg_HTH_GntR"/>
</dbReference>
<organism evidence="6 7">
    <name type="scientific">Pseudacidovorax intermedius</name>
    <dbReference type="NCBI Taxonomy" id="433924"/>
    <lineage>
        <taxon>Bacteria</taxon>
        <taxon>Pseudomonadati</taxon>
        <taxon>Pseudomonadota</taxon>
        <taxon>Betaproteobacteria</taxon>
        <taxon>Burkholderiales</taxon>
        <taxon>Comamonadaceae</taxon>
        <taxon>Pseudacidovorax</taxon>
    </lineage>
</organism>
<protein>
    <submittedName>
        <fullName evidence="6">GntR family transcriptional regulator</fullName>
    </submittedName>
</protein>
<evidence type="ECO:0000256" key="1">
    <source>
        <dbReference type="ARBA" id="ARBA00023015"/>
    </source>
</evidence>
<dbReference type="CDD" id="cd07377">
    <property type="entry name" value="WHTH_GntR"/>
    <property type="match status" value="1"/>
</dbReference>
<dbReference type="PANTHER" id="PTHR43537:SF5">
    <property type="entry name" value="UXU OPERON TRANSCRIPTIONAL REGULATOR"/>
    <property type="match status" value="1"/>
</dbReference>
<gene>
    <name evidence="6" type="ORF">DFR41_105286</name>
</gene>
<keyword evidence="3" id="KW-0804">Transcription</keyword>
<keyword evidence="2" id="KW-0238">DNA-binding</keyword>
<name>A0A370FEA9_9BURK</name>
<dbReference type="InterPro" id="IPR036390">
    <property type="entry name" value="WH_DNA-bd_sf"/>
</dbReference>
<evidence type="ECO:0000256" key="3">
    <source>
        <dbReference type="ARBA" id="ARBA00023163"/>
    </source>
</evidence>
<dbReference type="RefSeq" id="WP_280525161.1">
    <property type="nucleotide sequence ID" value="NZ_QQAV01000005.1"/>
</dbReference>
<keyword evidence="7" id="KW-1185">Reference proteome</keyword>
<dbReference type="GO" id="GO:0003700">
    <property type="term" value="F:DNA-binding transcription factor activity"/>
    <property type="evidence" value="ECO:0007669"/>
    <property type="project" value="InterPro"/>
</dbReference>
<dbReference type="InterPro" id="IPR011711">
    <property type="entry name" value="GntR_C"/>
</dbReference>
<dbReference type="Pfam" id="PF00392">
    <property type="entry name" value="GntR"/>
    <property type="match status" value="1"/>
</dbReference>
<dbReference type="PRINTS" id="PR00035">
    <property type="entry name" value="HTHGNTR"/>
</dbReference>
<dbReference type="EMBL" id="QQAV01000005">
    <property type="protein sequence ID" value="RDI24371.1"/>
    <property type="molecule type" value="Genomic_DNA"/>
</dbReference>